<sequence length="45" mass="5081">MLRLMAWIQASTIAGNSLYLSALPRLLSKDVGCPKWQTASREHCY</sequence>
<comment type="caution">
    <text evidence="1">The sequence shown here is derived from an EMBL/GenBank/DDBJ whole genome shotgun (WGS) entry which is preliminary data.</text>
</comment>
<evidence type="ECO:0000313" key="1">
    <source>
        <dbReference type="EMBL" id="CAK7925261.1"/>
    </source>
</evidence>
<gene>
    <name evidence="1" type="ORF">PM001_LOCUS10411</name>
</gene>
<accession>A0AAV1TSB4</accession>
<organism evidence="1 2">
    <name type="scientific">Peronospora matthiolae</name>
    <dbReference type="NCBI Taxonomy" id="2874970"/>
    <lineage>
        <taxon>Eukaryota</taxon>
        <taxon>Sar</taxon>
        <taxon>Stramenopiles</taxon>
        <taxon>Oomycota</taxon>
        <taxon>Peronosporomycetes</taxon>
        <taxon>Peronosporales</taxon>
        <taxon>Peronosporaceae</taxon>
        <taxon>Peronospora</taxon>
    </lineage>
</organism>
<reference evidence="1" key="1">
    <citation type="submission" date="2024-01" db="EMBL/GenBank/DDBJ databases">
        <authorList>
            <person name="Webb A."/>
        </authorList>
    </citation>
    <scope>NUCLEOTIDE SEQUENCE</scope>
    <source>
        <strain evidence="1">Pm1</strain>
    </source>
</reference>
<protein>
    <submittedName>
        <fullName evidence="1">Uncharacterized protein</fullName>
    </submittedName>
</protein>
<dbReference type="Proteomes" id="UP001162060">
    <property type="component" value="Unassembled WGS sequence"/>
</dbReference>
<proteinExistence type="predicted"/>
<name>A0AAV1TSB4_9STRA</name>
<evidence type="ECO:0000313" key="2">
    <source>
        <dbReference type="Proteomes" id="UP001162060"/>
    </source>
</evidence>
<dbReference type="EMBL" id="CAKLBY020000086">
    <property type="protein sequence ID" value="CAK7925261.1"/>
    <property type="molecule type" value="Genomic_DNA"/>
</dbReference>
<dbReference type="AlphaFoldDB" id="A0AAV1TSB4"/>